<accession>A0ACB9F7L6</accession>
<comment type="caution">
    <text evidence="1">The sequence shown here is derived from an EMBL/GenBank/DDBJ whole genome shotgun (WGS) entry which is preliminary data.</text>
</comment>
<dbReference type="EMBL" id="CM042011">
    <property type="protein sequence ID" value="KAI3766647.1"/>
    <property type="molecule type" value="Genomic_DNA"/>
</dbReference>
<keyword evidence="2" id="KW-1185">Reference proteome</keyword>
<name>A0ACB9F7L6_CICIN</name>
<evidence type="ECO:0000313" key="1">
    <source>
        <dbReference type="EMBL" id="KAI3766647.1"/>
    </source>
</evidence>
<dbReference type="Proteomes" id="UP001055811">
    <property type="component" value="Linkage Group LG03"/>
</dbReference>
<sequence length="112" mass="12494">MCYPARVSCVSGYEFEIRIRRLAALAADVNHREVVVMARQQVVVGGGEVARVKKQCLCSPTIHPGSFRCKHHHSDYVWVGRLLAPTPTQHGILGDESGSRTGKSRQRRRGAW</sequence>
<reference evidence="1 2" key="2">
    <citation type="journal article" date="2022" name="Mol. Ecol. Resour.">
        <title>The genomes of chicory, endive, great burdock and yacon provide insights into Asteraceae paleo-polyploidization history and plant inulin production.</title>
        <authorList>
            <person name="Fan W."/>
            <person name="Wang S."/>
            <person name="Wang H."/>
            <person name="Wang A."/>
            <person name="Jiang F."/>
            <person name="Liu H."/>
            <person name="Zhao H."/>
            <person name="Xu D."/>
            <person name="Zhang Y."/>
        </authorList>
    </citation>
    <scope>NUCLEOTIDE SEQUENCE [LARGE SCALE GENOMIC DNA]</scope>
    <source>
        <strain evidence="2">cv. Punajuju</strain>
        <tissue evidence="1">Leaves</tissue>
    </source>
</reference>
<protein>
    <submittedName>
        <fullName evidence="1">Uncharacterized protein</fullName>
    </submittedName>
</protein>
<evidence type="ECO:0000313" key="2">
    <source>
        <dbReference type="Proteomes" id="UP001055811"/>
    </source>
</evidence>
<organism evidence="1 2">
    <name type="scientific">Cichorium intybus</name>
    <name type="common">Chicory</name>
    <dbReference type="NCBI Taxonomy" id="13427"/>
    <lineage>
        <taxon>Eukaryota</taxon>
        <taxon>Viridiplantae</taxon>
        <taxon>Streptophyta</taxon>
        <taxon>Embryophyta</taxon>
        <taxon>Tracheophyta</taxon>
        <taxon>Spermatophyta</taxon>
        <taxon>Magnoliopsida</taxon>
        <taxon>eudicotyledons</taxon>
        <taxon>Gunneridae</taxon>
        <taxon>Pentapetalae</taxon>
        <taxon>asterids</taxon>
        <taxon>campanulids</taxon>
        <taxon>Asterales</taxon>
        <taxon>Asteraceae</taxon>
        <taxon>Cichorioideae</taxon>
        <taxon>Cichorieae</taxon>
        <taxon>Cichoriinae</taxon>
        <taxon>Cichorium</taxon>
    </lineage>
</organism>
<reference evidence="2" key="1">
    <citation type="journal article" date="2022" name="Mol. Ecol. Resour.">
        <title>The genomes of chicory, endive, great burdock and yacon provide insights into Asteraceae palaeo-polyploidization history and plant inulin production.</title>
        <authorList>
            <person name="Fan W."/>
            <person name="Wang S."/>
            <person name="Wang H."/>
            <person name="Wang A."/>
            <person name="Jiang F."/>
            <person name="Liu H."/>
            <person name="Zhao H."/>
            <person name="Xu D."/>
            <person name="Zhang Y."/>
        </authorList>
    </citation>
    <scope>NUCLEOTIDE SEQUENCE [LARGE SCALE GENOMIC DNA]</scope>
    <source>
        <strain evidence="2">cv. Punajuju</strain>
    </source>
</reference>
<proteinExistence type="predicted"/>
<gene>
    <name evidence="1" type="ORF">L2E82_16716</name>
</gene>